<name>A0A838BNA7_9HYPH</name>
<dbReference type="Proteomes" id="UP000572984">
    <property type="component" value="Unassembled WGS sequence"/>
</dbReference>
<gene>
    <name evidence="7" type="ORF">H0S73_12855</name>
</gene>
<dbReference type="InterPro" id="IPR029063">
    <property type="entry name" value="SAM-dependent_MTases_sf"/>
</dbReference>
<keyword evidence="4" id="KW-0949">S-adenosyl-L-methionine</keyword>
<dbReference type="InterPro" id="IPR002052">
    <property type="entry name" value="DNA_methylase_N6_adenine_CS"/>
</dbReference>
<evidence type="ECO:0000256" key="2">
    <source>
        <dbReference type="ARBA" id="ARBA00022603"/>
    </source>
</evidence>
<dbReference type="SUPFAM" id="SSF53335">
    <property type="entry name" value="S-adenosyl-L-methionine-dependent methyltransferases"/>
    <property type="match status" value="1"/>
</dbReference>
<dbReference type="PANTHER" id="PTHR18895:SF74">
    <property type="entry name" value="MTRF1L RELEASE FACTOR GLUTAMINE METHYLTRANSFERASE"/>
    <property type="match status" value="1"/>
</dbReference>
<reference evidence="7 8" key="1">
    <citation type="submission" date="2020-07" db="EMBL/GenBank/DDBJ databases">
        <title>Draft genome and description of Microvirga mediterraneensis Marseille-Q2068 sp. nov.</title>
        <authorList>
            <person name="Boxberger M."/>
        </authorList>
    </citation>
    <scope>NUCLEOTIDE SEQUENCE [LARGE SCALE GENOMIC DNA]</scope>
    <source>
        <strain evidence="7 8">Marseille-Q2068</strain>
    </source>
</reference>
<dbReference type="NCBIfam" id="TIGR00536">
    <property type="entry name" value="hemK_fam"/>
    <property type="match status" value="1"/>
</dbReference>
<proteinExistence type="predicted"/>
<dbReference type="Gene3D" id="3.40.50.150">
    <property type="entry name" value="Vaccinia Virus protein VP39"/>
    <property type="match status" value="1"/>
</dbReference>
<evidence type="ECO:0000313" key="7">
    <source>
        <dbReference type="EMBL" id="MBA1157017.1"/>
    </source>
</evidence>
<organism evidence="7 8">
    <name type="scientific">Microvirga mediterraneensis</name>
    <dbReference type="NCBI Taxonomy" id="2754695"/>
    <lineage>
        <taxon>Bacteria</taxon>
        <taxon>Pseudomonadati</taxon>
        <taxon>Pseudomonadota</taxon>
        <taxon>Alphaproteobacteria</taxon>
        <taxon>Hyphomicrobiales</taxon>
        <taxon>Methylobacteriaceae</taxon>
        <taxon>Microvirga</taxon>
    </lineage>
</organism>
<comment type="caution">
    <text evidence="7">The sequence shown here is derived from an EMBL/GenBank/DDBJ whole genome shotgun (WGS) entry which is preliminary data.</text>
</comment>
<dbReference type="Pfam" id="PF05175">
    <property type="entry name" value="MTS"/>
    <property type="match status" value="1"/>
</dbReference>
<dbReference type="GO" id="GO:0032259">
    <property type="term" value="P:methylation"/>
    <property type="evidence" value="ECO:0007669"/>
    <property type="project" value="UniProtKB-KW"/>
</dbReference>
<dbReference type="RefSeq" id="WP_181052537.1">
    <property type="nucleotide sequence ID" value="NZ_JACDXJ010000001.1"/>
</dbReference>
<keyword evidence="8" id="KW-1185">Reference proteome</keyword>
<comment type="catalytic activity">
    <reaction evidence="5">
        <text>L-glutaminyl-[peptide chain release factor] + S-adenosyl-L-methionine = N(5)-methyl-L-glutaminyl-[peptide chain release factor] + S-adenosyl-L-homocysteine + H(+)</text>
        <dbReference type="Rhea" id="RHEA:42896"/>
        <dbReference type="Rhea" id="RHEA-COMP:10271"/>
        <dbReference type="Rhea" id="RHEA-COMP:10272"/>
        <dbReference type="ChEBI" id="CHEBI:15378"/>
        <dbReference type="ChEBI" id="CHEBI:30011"/>
        <dbReference type="ChEBI" id="CHEBI:57856"/>
        <dbReference type="ChEBI" id="CHEBI:59789"/>
        <dbReference type="ChEBI" id="CHEBI:61891"/>
        <dbReference type="EC" id="2.1.1.297"/>
    </reaction>
</comment>
<evidence type="ECO:0000256" key="5">
    <source>
        <dbReference type="ARBA" id="ARBA00048391"/>
    </source>
</evidence>
<evidence type="ECO:0000256" key="4">
    <source>
        <dbReference type="ARBA" id="ARBA00022691"/>
    </source>
</evidence>
<dbReference type="InterPro" id="IPR004556">
    <property type="entry name" value="HemK-like"/>
</dbReference>
<evidence type="ECO:0000313" key="8">
    <source>
        <dbReference type="Proteomes" id="UP000572984"/>
    </source>
</evidence>
<keyword evidence="3 7" id="KW-0808">Transferase</keyword>
<sequence>MISGGTLSSAARFMGIDLETSPGVLVPREETVLLAKAAINILKERGGAARVIDMCCGSGNLACAVAIAQEHATVWASDLTDETVSLAKRNVERLGLAPRVYVRQGDLFEGLAADQLHEKIDLVVCNPPYISTSRLSGEKSYLLATEPKEAFDGGPYGLSIHQRVIRDALIYLKPGGWIALEFGQSQEKQVHSLIVRTRHYGSIQLMSDTHGVPRVIIAQKMQ</sequence>
<dbReference type="GO" id="GO:0003676">
    <property type="term" value="F:nucleic acid binding"/>
    <property type="evidence" value="ECO:0007669"/>
    <property type="project" value="InterPro"/>
</dbReference>
<evidence type="ECO:0000259" key="6">
    <source>
        <dbReference type="Pfam" id="PF05175"/>
    </source>
</evidence>
<dbReference type="GO" id="GO:0102559">
    <property type="term" value="F:peptide chain release factor N(5)-glutamine methyltransferase activity"/>
    <property type="evidence" value="ECO:0007669"/>
    <property type="project" value="UniProtKB-EC"/>
</dbReference>
<evidence type="ECO:0000256" key="1">
    <source>
        <dbReference type="ARBA" id="ARBA00012771"/>
    </source>
</evidence>
<dbReference type="PANTHER" id="PTHR18895">
    <property type="entry name" value="HEMK METHYLTRANSFERASE"/>
    <property type="match status" value="1"/>
</dbReference>
<accession>A0A838BNA7</accession>
<dbReference type="InterPro" id="IPR050320">
    <property type="entry name" value="N5-glutamine_MTase"/>
</dbReference>
<dbReference type="CDD" id="cd02440">
    <property type="entry name" value="AdoMet_MTases"/>
    <property type="match status" value="1"/>
</dbReference>
<dbReference type="PROSITE" id="PS00092">
    <property type="entry name" value="N6_MTASE"/>
    <property type="match status" value="1"/>
</dbReference>
<evidence type="ECO:0000256" key="3">
    <source>
        <dbReference type="ARBA" id="ARBA00022679"/>
    </source>
</evidence>
<protein>
    <recommendedName>
        <fullName evidence="1">peptide chain release factor N(5)-glutamine methyltransferase</fullName>
        <ecNumber evidence="1">2.1.1.297</ecNumber>
    </recommendedName>
</protein>
<dbReference type="EC" id="2.1.1.297" evidence="1"/>
<keyword evidence="2 7" id="KW-0489">Methyltransferase</keyword>
<dbReference type="EMBL" id="JACDXJ010000001">
    <property type="protein sequence ID" value="MBA1157017.1"/>
    <property type="molecule type" value="Genomic_DNA"/>
</dbReference>
<dbReference type="InterPro" id="IPR007848">
    <property type="entry name" value="Small_mtfrase_dom"/>
</dbReference>
<feature type="domain" description="Methyltransferase small" evidence="6">
    <location>
        <begin position="41"/>
        <end position="132"/>
    </location>
</feature>
<dbReference type="AlphaFoldDB" id="A0A838BNA7"/>